<name>G5AG75_PHYSP</name>
<accession>G5AG75</accession>
<protein>
    <submittedName>
        <fullName evidence="1">Uncharacterized protein</fullName>
    </submittedName>
</protein>
<proteinExistence type="predicted"/>
<reference evidence="1 2" key="1">
    <citation type="journal article" date="2006" name="Science">
        <title>Phytophthora genome sequences uncover evolutionary origins and mechanisms of pathogenesis.</title>
        <authorList>
            <person name="Tyler B.M."/>
            <person name="Tripathy S."/>
            <person name="Zhang X."/>
            <person name="Dehal P."/>
            <person name="Jiang R.H."/>
            <person name="Aerts A."/>
            <person name="Arredondo F.D."/>
            <person name="Baxter L."/>
            <person name="Bensasson D."/>
            <person name="Beynon J.L."/>
            <person name="Chapman J."/>
            <person name="Damasceno C.M."/>
            <person name="Dorrance A.E."/>
            <person name="Dou D."/>
            <person name="Dickerman A.W."/>
            <person name="Dubchak I.L."/>
            <person name="Garbelotto M."/>
            <person name="Gijzen M."/>
            <person name="Gordon S.G."/>
            <person name="Govers F."/>
            <person name="Grunwald N.J."/>
            <person name="Huang W."/>
            <person name="Ivors K.L."/>
            <person name="Jones R.W."/>
            <person name="Kamoun S."/>
            <person name="Krampis K."/>
            <person name="Lamour K.H."/>
            <person name="Lee M.K."/>
            <person name="McDonald W.H."/>
            <person name="Medina M."/>
            <person name="Meijer H.J."/>
            <person name="Nordberg E.K."/>
            <person name="Maclean D.J."/>
            <person name="Ospina-Giraldo M.D."/>
            <person name="Morris P.F."/>
            <person name="Phuntumart V."/>
            <person name="Putnam N.H."/>
            <person name="Rash S."/>
            <person name="Rose J.K."/>
            <person name="Sakihama Y."/>
            <person name="Salamov A.A."/>
            <person name="Savidor A."/>
            <person name="Scheuring C.F."/>
            <person name="Smith B.M."/>
            <person name="Sobral B.W."/>
            <person name="Terry A."/>
            <person name="Torto-Alalibo T.A."/>
            <person name="Win J."/>
            <person name="Xu Z."/>
            <person name="Zhang H."/>
            <person name="Grigoriev I.V."/>
            <person name="Rokhsar D.S."/>
            <person name="Boore J.L."/>
        </authorList>
    </citation>
    <scope>NUCLEOTIDE SEQUENCE [LARGE SCALE GENOMIC DNA]</scope>
    <source>
        <strain evidence="1 2">P6497</strain>
    </source>
</reference>
<evidence type="ECO:0000313" key="1">
    <source>
        <dbReference type="EMBL" id="EGZ05587.1"/>
    </source>
</evidence>
<dbReference type="GeneID" id="20642951"/>
<dbReference type="Proteomes" id="UP000002640">
    <property type="component" value="Unassembled WGS sequence"/>
</dbReference>
<keyword evidence="2" id="KW-1185">Reference proteome</keyword>
<dbReference type="KEGG" id="psoj:PHYSODRAFT_307817"/>
<dbReference type="AlphaFoldDB" id="G5AG75"/>
<evidence type="ECO:0000313" key="2">
    <source>
        <dbReference type="Proteomes" id="UP000002640"/>
    </source>
</evidence>
<gene>
    <name evidence="1" type="ORF">PHYSODRAFT_307817</name>
</gene>
<dbReference type="InParanoid" id="G5AG75"/>
<dbReference type="EMBL" id="JH159166">
    <property type="protein sequence ID" value="EGZ05587.1"/>
    <property type="molecule type" value="Genomic_DNA"/>
</dbReference>
<sequence length="166" mass="18467">MSRTIGELFELVLQVRAALLFKFFLHVAASYQIRKKGLELKLGVCHPIRERLAEMLGRNPERRGSASVQRTRQLMLGPLRTTLASLFLLLSVLYKRVHMCLGVRFAFESRRHHWTCCVAVPAPPGSATSVGPSLFPKTPATNASMGEVTTVVIGYDLKCTHVCIAF</sequence>
<organism evidence="1 2">
    <name type="scientific">Phytophthora sojae (strain P6497)</name>
    <name type="common">Soybean stem and root rot agent</name>
    <name type="synonym">Phytophthora megasperma f. sp. glycines</name>
    <dbReference type="NCBI Taxonomy" id="1094619"/>
    <lineage>
        <taxon>Eukaryota</taxon>
        <taxon>Sar</taxon>
        <taxon>Stramenopiles</taxon>
        <taxon>Oomycota</taxon>
        <taxon>Peronosporomycetes</taxon>
        <taxon>Peronosporales</taxon>
        <taxon>Peronosporaceae</taxon>
        <taxon>Phytophthora</taxon>
    </lineage>
</organism>
<dbReference type="RefSeq" id="XP_009539118.1">
    <property type="nucleotide sequence ID" value="XM_009540823.1"/>
</dbReference>